<accession>A0AAX6F9D0</accession>
<evidence type="ECO:0000313" key="2">
    <source>
        <dbReference type="Proteomes" id="UP001140949"/>
    </source>
</evidence>
<organism evidence="1 2">
    <name type="scientific">Iris pallida</name>
    <name type="common">Sweet iris</name>
    <dbReference type="NCBI Taxonomy" id="29817"/>
    <lineage>
        <taxon>Eukaryota</taxon>
        <taxon>Viridiplantae</taxon>
        <taxon>Streptophyta</taxon>
        <taxon>Embryophyta</taxon>
        <taxon>Tracheophyta</taxon>
        <taxon>Spermatophyta</taxon>
        <taxon>Magnoliopsida</taxon>
        <taxon>Liliopsida</taxon>
        <taxon>Asparagales</taxon>
        <taxon>Iridaceae</taxon>
        <taxon>Iridoideae</taxon>
        <taxon>Irideae</taxon>
        <taxon>Iris</taxon>
    </lineage>
</organism>
<comment type="caution">
    <text evidence="1">The sequence shown here is derived from an EMBL/GenBank/DDBJ whole genome shotgun (WGS) entry which is preliminary data.</text>
</comment>
<protein>
    <recommendedName>
        <fullName evidence="3">Reverse transcriptase RNase H-like domain-containing protein</fullName>
    </recommendedName>
</protein>
<dbReference type="EMBL" id="JANAVB010030817">
    <property type="protein sequence ID" value="KAJ6812994.1"/>
    <property type="molecule type" value="Genomic_DNA"/>
</dbReference>
<dbReference type="InterPro" id="IPR043502">
    <property type="entry name" value="DNA/RNA_pol_sf"/>
</dbReference>
<evidence type="ECO:0000313" key="1">
    <source>
        <dbReference type="EMBL" id="KAJ6812994.1"/>
    </source>
</evidence>
<evidence type="ECO:0008006" key="3">
    <source>
        <dbReference type="Google" id="ProtNLM"/>
    </source>
</evidence>
<gene>
    <name evidence="1" type="ORF">M6B38_146660</name>
</gene>
<reference evidence="1" key="2">
    <citation type="submission" date="2023-04" db="EMBL/GenBank/DDBJ databases">
        <authorList>
            <person name="Bruccoleri R.E."/>
            <person name="Oakeley E.J."/>
            <person name="Faust A.-M."/>
            <person name="Dessus-Babus S."/>
            <person name="Altorfer M."/>
            <person name="Burckhardt D."/>
            <person name="Oertli M."/>
            <person name="Naumann U."/>
            <person name="Petersen F."/>
            <person name="Wong J."/>
        </authorList>
    </citation>
    <scope>NUCLEOTIDE SEQUENCE</scope>
    <source>
        <strain evidence="1">GSM-AAB239-AS_SAM_17_03QT</strain>
        <tissue evidence="1">Leaf</tissue>
    </source>
</reference>
<keyword evidence="2" id="KW-1185">Reference proteome</keyword>
<dbReference type="Proteomes" id="UP001140949">
    <property type="component" value="Unassembled WGS sequence"/>
</dbReference>
<proteinExistence type="predicted"/>
<sequence length="60" mass="7243">MILWKGSKIYTDYKSLKYVFTQKGLNVRLRRWLKQMKDYDINLQYHSGKAKVVIDALGRY</sequence>
<dbReference type="AlphaFoldDB" id="A0AAX6F9D0"/>
<dbReference type="SUPFAM" id="SSF56672">
    <property type="entry name" value="DNA/RNA polymerases"/>
    <property type="match status" value="1"/>
</dbReference>
<name>A0AAX6F9D0_IRIPA</name>
<reference evidence="1" key="1">
    <citation type="journal article" date="2023" name="GigaByte">
        <title>Genome assembly of the bearded iris, Iris pallida Lam.</title>
        <authorList>
            <person name="Bruccoleri R.E."/>
            <person name="Oakeley E.J."/>
            <person name="Faust A.M.E."/>
            <person name="Altorfer M."/>
            <person name="Dessus-Babus S."/>
            <person name="Burckhardt D."/>
            <person name="Oertli M."/>
            <person name="Naumann U."/>
            <person name="Petersen F."/>
            <person name="Wong J."/>
        </authorList>
    </citation>
    <scope>NUCLEOTIDE SEQUENCE</scope>
    <source>
        <strain evidence="1">GSM-AAB239-AS_SAM_17_03QT</strain>
    </source>
</reference>